<dbReference type="EMBL" id="QSFT01000016">
    <property type="protein sequence ID" value="RHA75392.1"/>
    <property type="molecule type" value="Genomic_DNA"/>
</dbReference>
<evidence type="ECO:0000313" key="3">
    <source>
        <dbReference type="EMBL" id="RHA75392.1"/>
    </source>
</evidence>
<dbReference type="Pfam" id="PF13148">
    <property type="entry name" value="DUF3987"/>
    <property type="match status" value="1"/>
</dbReference>
<evidence type="ECO:0000259" key="2">
    <source>
        <dbReference type="Pfam" id="PF08800"/>
    </source>
</evidence>
<sequence length="794" mass="90720">MENNLMTVFTRIFHTQGDSLVELSAWIENVRNGQWKNEVENYRRLMAEGKKQEAASVKEQLPALVPAGNCLRGRYPKCLTNRTGYAMFDMDKMPPDVLRNAFARLKEVPWVAACHVTVSGTGLRIFVCIGVVHPDVYRRAYEIVAHALEQVAGHPCDMQCKDLCRLTLASYDPEAYLAPEPLTFPYEEGNNPLLYQPATGTDSSEDYRFNGRTAGNPADYASGNAGFRPFGIPEDPNDDCRYVPLRDPEAFLANFFRKNKFQEGQRHNVLLRLGRNIRWRRFNPYDFERLKHSAFRMMGQLPYSEYCSAMDWGYNHADLGPWVHMDPNGPSTVRKESDEDDLMSHAPLFPEWIYDKLPPLIRRGIIAARSGRQRDMLLMSILTNLSGCVPLVRTLYAHRLYSPHFFFAAVAPAGSGKGVVALSALLGSKIHREMEENNRRERKEYEQKMLEWEAEQKRAFREKRKPDISLKPEEPRWHVLNVPPNTSKSQLMTDLYNSGEIGIICNTTEIDSFTAALGTDYGKHASELRMIYHHEAVGQNYKIDGHPILIQRPRMAICMAGTLQQLVNFVSSKEDGMYSRLALLTGKGESGWISAAPDSDDEWIDGDELFENLADDVLQAYHFLLNSPTSVHFTREQWKIHNKLFGHMMQNVSLEDGEGNEAIVGRHGLLTMRIAMVLTALRKWEAGWNMKDVTCSDEDFSITIELVKVLLEHSLSLSTILPGTERKRSQMTCFHRVLECYKKLPESFTYMEYLTATAAMDISRSTAKRWLKKMLKQNLVAYDNGIYRKVHSTE</sequence>
<dbReference type="RefSeq" id="WP_118400488.1">
    <property type="nucleotide sequence ID" value="NZ_CABJGD010000016.1"/>
</dbReference>
<accession>A0A413SZD1</accession>
<name>A0A413SZD1_9BACT</name>
<evidence type="ECO:0000256" key="1">
    <source>
        <dbReference type="SAM" id="Coils"/>
    </source>
</evidence>
<reference evidence="3 4" key="1">
    <citation type="submission" date="2018-08" db="EMBL/GenBank/DDBJ databases">
        <title>A genome reference for cultivated species of the human gut microbiota.</title>
        <authorList>
            <person name="Zou Y."/>
            <person name="Xue W."/>
            <person name="Luo G."/>
        </authorList>
    </citation>
    <scope>NUCLEOTIDE SEQUENCE [LARGE SCALE GENOMIC DNA]</scope>
    <source>
        <strain evidence="3 4">AM42-38</strain>
    </source>
</reference>
<dbReference type="Proteomes" id="UP000283855">
    <property type="component" value="Unassembled WGS sequence"/>
</dbReference>
<dbReference type="InterPro" id="IPR025048">
    <property type="entry name" value="DUF3987"/>
</dbReference>
<feature type="domain" description="BT4734-like N-terminal" evidence="2">
    <location>
        <begin position="57"/>
        <end position="176"/>
    </location>
</feature>
<evidence type="ECO:0000313" key="4">
    <source>
        <dbReference type="Proteomes" id="UP000283855"/>
    </source>
</evidence>
<comment type="caution">
    <text evidence="3">The sequence shown here is derived from an EMBL/GenBank/DDBJ whole genome shotgun (WGS) entry which is preliminary data.</text>
</comment>
<dbReference type="InterPro" id="IPR014907">
    <property type="entry name" value="BT4734-like_N"/>
</dbReference>
<dbReference type="Pfam" id="PF08800">
    <property type="entry name" value="BT4734-like_N"/>
    <property type="match status" value="1"/>
</dbReference>
<gene>
    <name evidence="3" type="ORF">DW921_08740</name>
</gene>
<proteinExistence type="predicted"/>
<keyword evidence="1" id="KW-0175">Coiled coil</keyword>
<feature type="coiled-coil region" evidence="1">
    <location>
        <begin position="431"/>
        <end position="462"/>
    </location>
</feature>
<organism evidence="3 4">
    <name type="scientific">Phocaeicola coprophilus</name>
    <dbReference type="NCBI Taxonomy" id="387090"/>
    <lineage>
        <taxon>Bacteria</taxon>
        <taxon>Pseudomonadati</taxon>
        <taxon>Bacteroidota</taxon>
        <taxon>Bacteroidia</taxon>
        <taxon>Bacteroidales</taxon>
        <taxon>Bacteroidaceae</taxon>
        <taxon>Phocaeicola</taxon>
    </lineage>
</organism>
<dbReference type="AlphaFoldDB" id="A0A413SZD1"/>
<protein>
    <submittedName>
        <fullName evidence="3">DUF3987 domain-containing protein</fullName>
    </submittedName>
</protein>